<evidence type="ECO:0000256" key="1">
    <source>
        <dbReference type="ARBA" id="ARBA00004533"/>
    </source>
</evidence>
<dbReference type="Proteomes" id="UP000274097">
    <property type="component" value="Unassembled WGS sequence"/>
</dbReference>
<reference evidence="7 10" key="1">
    <citation type="submission" date="2018-09" db="EMBL/GenBank/DDBJ databases">
        <title>Roseomonas sp. nov., isolated from feces of Tibetan antelopes in the Qinghai-Tibet plateau, China.</title>
        <authorList>
            <person name="Tian Z."/>
        </authorList>
    </citation>
    <scope>NUCLEOTIDE SEQUENCE [LARGE SCALE GENOMIC DNA]</scope>
    <source>
        <strain evidence="8 9">Z23</strain>
        <strain evidence="7 10">Z24</strain>
    </source>
</reference>
<comment type="caution">
    <text evidence="7">The sequence shown here is derived from an EMBL/GenBank/DDBJ whole genome shotgun (WGS) entry which is preliminary data.</text>
</comment>
<keyword evidence="2" id="KW-1003">Cell membrane</keyword>
<dbReference type="GO" id="GO:0009247">
    <property type="term" value="P:glycolipid biosynthetic process"/>
    <property type="evidence" value="ECO:0007669"/>
    <property type="project" value="UniProtKB-ARBA"/>
</dbReference>
<keyword evidence="6" id="KW-0012">Acyltransferase</keyword>
<dbReference type="CDD" id="cd07984">
    <property type="entry name" value="LPLAT_LABLAT-like"/>
    <property type="match status" value="1"/>
</dbReference>
<proteinExistence type="predicted"/>
<evidence type="ECO:0000313" key="9">
    <source>
        <dbReference type="Proteomes" id="UP000274097"/>
    </source>
</evidence>
<dbReference type="Proteomes" id="UP000278036">
    <property type="component" value="Unassembled WGS sequence"/>
</dbReference>
<dbReference type="EMBL" id="RFLX01000003">
    <property type="protein sequence ID" value="RMI25989.1"/>
    <property type="molecule type" value="Genomic_DNA"/>
</dbReference>
<dbReference type="AlphaFoldDB" id="A0A3A9JH49"/>
<keyword evidence="3" id="KW-0997">Cell inner membrane</keyword>
<dbReference type="InParanoid" id="A0A3A9JH49"/>
<keyword evidence="5" id="KW-0472">Membrane</keyword>
<dbReference type="GO" id="GO:0016746">
    <property type="term" value="F:acyltransferase activity"/>
    <property type="evidence" value="ECO:0007669"/>
    <property type="project" value="UniProtKB-KW"/>
</dbReference>
<dbReference type="InterPro" id="IPR004960">
    <property type="entry name" value="LipA_acyltrans"/>
</dbReference>
<evidence type="ECO:0000256" key="4">
    <source>
        <dbReference type="ARBA" id="ARBA00022679"/>
    </source>
</evidence>
<keyword evidence="4" id="KW-0808">Transferase</keyword>
<sequence>MAEERALDRLLQRVDHVKDIGLHEGMRLLPTPAVSALGARLAMLGSHFRLRSKVERSMRALSHLRPDLDEAARRDLALLNLRNIGRTFAEFSCLHRVWDEGRITVVGRENITAPNAVLALLHLGNWEAGMGAIRGIGLRVRSIYQPPANKTQLAIAMRVRRSLDNDAIPGNAMAMREALRVLARGDTMIGLFVDEFKGGRVNAPAFGRPPARGGNIAMAARLAARAGVPLVPAYMLRVGETARFTANFLPPITPSGDAVADQAAIEAVIEPVVRRHLEQWLMLYAFRPDR</sequence>
<evidence type="ECO:0000256" key="6">
    <source>
        <dbReference type="ARBA" id="ARBA00023315"/>
    </source>
</evidence>
<dbReference type="EMBL" id="RAQU01000011">
    <property type="protein sequence ID" value="RKK05700.1"/>
    <property type="molecule type" value="Genomic_DNA"/>
</dbReference>
<evidence type="ECO:0000256" key="3">
    <source>
        <dbReference type="ARBA" id="ARBA00022519"/>
    </source>
</evidence>
<name>A0A3A9JH49_9PROT</name>
<organism evidence="7 10">
    <name type="scientific">Teichococcus wenyumeiae</name>
    <dbReference type="NCBI Taxonomy" id="2478470"/>
    <lineage>
        <taxon>Bacteria</taxon>
        <taxon>Pseudomonadati</taxon>
        <taxon>Pseudomonadota</taxon>
        <taxon>Alphaproteobacteria</taxon>
        <taxon>Acetobacterales</taxon>
        <taxon>Roseomonadaceae</taxon>
        <taxon>Roseomonas</taxon>
    </lineage>
</organism>
<dbReference type="GO" id="GO:0005886">
    <property type="term" value="C:plasma membrane"/>
    <property type="evidence" value="ECO:0007669"/>
    <property type="project" value="UniProtKB-SubCell"/>
</dbReference>
<evidence type="ECO:0008006" key="11">
    <source>
        <dbReference type="Google" id="ProtNLM"/>
    </source>
</evidence>
<evidence type="ECO:0000313" key="10">
    <source>
        <dbReference type="Proteomes" id="UP000278036"/>
    </source>
</evidence>
<dbReference type="PANTHER" id="PTHR30606">
    <property type="entry name" value="LIPID A BIOSYNTHESIS LAUROYL ACYLTRANSFERASE"/>
    <property type="match status" value="1"/>
</dbReference>
<keyword evidence="9" id="KW-1185">Reference proteome</keyword>
<protein>
    <recommendedName>
        <fullName evidence="11">Lauroyl acyltransferase</fullName>
    </recommendedName>
</protein>
<accession>A0A3A9JH49</accession>
<dbReference type="RefSeq" id="WP_120636837.1">
    <property type="nucleotide sequence ID" value="NZ_RAQU01000011.1"/>
</dbReference>
<evidence type="ECO:0000313" key="7">
    <source>
        <dbReference type="EMBL" id="RKK05700.1"/>
    </source>
</evidence>
<dbReference type="Pfam" id="PF03279">
    <property type="entry name" value="Lip_A_acyltrans"/>
    <property type="match status" value="1"/>
</dbReference>
<dbReference type="PANTHER" id="PTHR30606:SF10">
    <property type="entry name" value="PHOSPHATIDYLINOSITOL MANNOSIDE ACYLTRANSFERASE"/>
    <property type="match status" value="1"/>
</dbReference>
<dbReference type="OrthoDB" id="7463125at2"/>
<evidence type="ECO:0000313" key="8">
    <source>
        <dbReference type="EMBL" id="RMI25989.1"/>
    </source>
</evidence>
<evidence type="ECO:0000256" key="2">
    <source>
        <dbReference type="ARBA" id="ARBA00022475"/>
    </source>
</evidence>
<gene>
    <name evidence="7" type="ORF">D6Z83_02935</name>
    <name evidence="8" type="ORF">EBE87_06285</name>
</gene>
<evidence type="ECO:0000256" key="5">
    <source>
        <dbReference type="ARBA" id="ARBA00023136"/>
    </source>
</evidence>
<comment type="subcellular location">
    <subcellularLocation>
        <location evidence="1">Cell inner membrane</location>
    </subcellularLocation>
</comment>